<name>A0A0B6WX69_9BACT</name>
<reference evidence="2 3" key="2">
    <citation type="submission" date="2015-01" db="EMBL/GenBank/DDBJ databases">
        <title>Complete genome sequence of Pyrinomonas methylaliphatogenes type strain K22T.</title>
        <authorList>
            <person name="Lee K.C.Y."/>
            <person name="Power J.F."/>
            <person name="Dunfield P.F."/>
            <person name="Morgan X.C."/>
            <person name="Huttenhower C."/>
            <person name="Stott M.B."/>
        </authorList>
    </citation>
    <scope>NUCLEOTIDE SEQUENCE [LARGE SCALE GENOMIC DNA]</scope>
    <source>
        <strain evidence="2 3">K22</strain>
    </source>
</reference>
<dbReference type="EMBL" id="CBXV010000003">
    <property type="protein sequence ID" value="CDM64889.1"/>
    <property type="molecule type" value="Genomic_DNA"/>
</dbReference>
<feature type="signal peptide" evidence="1">
    <location>
        <begin position="1"/>
        <end position="27"/>
    </location>
</feature>
<organism evidence="2 3">
    <name type="scientific">Pyrinomonas methylaliphatogenes</name>
    <dbReference type="NCBI Taxonomy" id="454194"/>
    <lineage>
        <taxon>Bacteria</taxon>
        <taxon>Pseudomonadati</taxon>
        <taxon>Acidobacteriota</taxon>
        <taxon>Blastocatellia</taxon>
        <taxon>Blastocatellales</taxon>
        <taxon>Pyrinomonadaceae</taxon>
        <taxon>Pyrinomonas</taxon>
    </lineage>
</organism>
<accession>A0A0B6WX69</accession>
<dbReference type="OrthoDB" id="128649at2"/>
<sequence precursor="true">MKRIRSGILVLALLLLRPLASSPQSFRREFTPFQDARPVIENLREILPAELKAASAESASIWPAWIKKRDAEIRARLERGEEDTLVNLLLFGISYTKRSRLTFAEIEKLAQQQANATPPLLLALQARADDLVRAAASPGNNERLIFANQVLTKRKGFDLTSPEGRLLARQYLLASVARVLNEQSGYARILAAARQQGDATEEFAVRSRLYSTRGLSFDTSLPPNYAIERALVALQRRGAFAPGSVRRVAIIGPGLDFTDKQEGYDIYPIQTIQPFALIDALLRLGLSSPKDLKVFTFDISQRVNYHLKAIVEQAKRNRTYALWLPLDTQVPWQQDLVEYWERVGQSISRSSSIERVPELKLRLRTLRVAPQFIRMIEPIELNIVTERLALPDDEKFDLVIATNVFVYYDIFDQSLAALNIERMMKKGGFLLSNNALLELPTLHLRSLGYSTTVYSERPSDGDHIVWYLHD</sequence>
<proteinExistence type="predicted"/>
<dbReference type="SUPFAM" id="SSF53335">
    <property type="entry name" value="S-adenosyl-L-methionine-dependent methyltransferases"/>
    <property type="match status" value="1"/>
</dbReference>
<dbReference type="STRING" id="454194.PYK22_00884"/>
<dbReference type="InterPro" id="IPR029063">
    <property type="entry name" value="SAM-dependent_MTases_sf"/>
</dbReference>
<evidence type="ECO:0000313" key="3">
    <source>
        <dbReference type="Proteomes" id="UP000031518"/>
    </source>
</evidence>
<reference evidence="2 3" key="1">
    <citation type="submission" date="2013-12" db="EMBL/GenBank/DDBJ databases">
        <authorList>
            <person name="Stott M."/>
        </authorList>
    </citation>
    <scope>NUCLEOTIDE SEQUENCE [LARGE SCALE GENOMIC DNA]</scope>
    <source>
        <strain evidence="2 3">K22</strain>
    </source>
</reference>
<keyword evidence="1" id="KW-0732">Signal</keyword>
<protein>
    <submittedName>
        <fullName evidence="2">Uncharacterized protein</fullName>
    </submittedName>
</protein>
<keyword evidence="3" id="KW-1185">Reference proteome</keyword>
<dbReference type="Proteomes" id="UP000031518">
    <property type="component" value="Unassembled WGS sequence"/>
</dbReference>
<evidence type="ECO:0000313" key="2">
    <source>
        <dbReference type="EMBL" id="CDM64889.1"/>
    </source>
</evidence>
<gene>
    <name evidence="2" type="ORF">PYK22_00884</name>
</gene>
<evidence type="ECO:0000256" key="1">
    <source>
        <dbReference type="SAM" id="SignalP"/>
    </source>
</evidence>
<feature type="chain" id="PRO_5002123034" evidence="1">
    <location>
        <begin position="28"/>
        <end position="470"/>
    </location>
</feature>
<dbReference type="AlphaFoldDB" id="A0A0B6WX69"/>
<dbReference type="RefSeq" id="WP_041974823.1">
    <property type="nucleotide sequence ID" value="NZ_CBXV010000003.1"/>
</dbReference>
<dbReference type="Gene3D" id="3.40.50.150">
    <property type="entry name" value="Vaccinia Virus protein VP39"/>
    <property type="match status" value="1"/>
</dbReference>